<dbReference type="InterPro" id="IPR012349">
    <property type="entry name" value="Split_barrel_FMN-bd"/>
</dbReference>
<protein>
    <submittedName>
        <fullName evidence="2">Pyridoxamine 5'-phosphate oxidase family protein</fullName>
    </submittedName>
</protein>
<evidence type="ECO:0000313" key="3">
    <source>
        <dbReference type="Proteomes" id="UP000070467"/>
    </source>
</evidence>
<feature type="domain" description="Pyridoxamine 5'-phosphate oxidase N-terminal" evidence="1">
    <location>
        <begin position="7"/>
        <end position="124"/>
    </location>
</feature>
<dbReference type="PANTHER" id="PTHR40660:SF1">
    <property type="entry name" value="5'-PHOSPHATE OXIDASE PUTATIVE DOMAIN-CONTAINING PROTEIN-RELATED"/>
    <property type="match status" value="1"/>
</dbReference>
<keyword evidence="3" id="KW-1185">Reference proteome</keyword>
<accession>A0ABR5TKU0</accession>
<dbReference type="InterPro" id="IPR011576">
    <property type="entry name" value="Pyridox_Oxase_N"/>
</dbReference>
<dbReference type="Proteomes" id="UP000070467">
    <property type="component" value="Unassembled WGS sequence"/>
</dbReference>
<organism evidence="2 3">
    <name type="scientific">Gemelliphila asaccharolytica</name>
    <dbReference type="NCBI Taxonomy" id="502393"/>
    <lineage>
        <taxon>Bacteria</taxon>
        <taxon>Bacillati</taxon>
        <taxon>Bacillota</taxon>
        <taxon>Bacilli</taxon>
        <taxon>Bacillales</taxon>
        <taxon>Gemellaceae</taxon>
        <taxon>Gemelliphila</taxon>
    </lineage>
</organism>
<evidence type="ECO:0000259" key="1">
    <source>
        <dbReference type="Pfam" id="PF01243"/>
    </source>
</evidence>
<dbReference type="EMBL" id="LSDB01000057">
    <property type="protein sequence ID" value="KXB56667.1"/>
    <property type="molecule type" value="Genomic_DNA"/>
</dbReference>
<evidence type="ECO:0000313" key="2">
    <source>
        <dbReference type="EMBL" id="KXB56667.1"/>
    </source>
</evidence>
<dbReference type="Pfam" id="PF01243">
    <property type="entry name" value="PNPOx_N"/>
    <property type="match status" value="1"/>
</dbReference>
<reference evidence="2 3" key="1">
    <citation type="submission" date="2016-01" db="EMBL/GenBank/DDBJ databases">
        <authorList>
            <person name="Mitreva M."/>
            <person name="Pepin K.H."/>
            <person name="Mihindukulasuriya K.A."/>
            <person name="Fulton R."/>
            <person name="Fronick C."/>
            <person name="O'Laughlin M."/>
            <person name="Miner T."/>
            <person name="Herter B."/>
            <person name="Rosa B.A."/>
            <person name="Cordes M."/>
            <person name="Tomlinson C."/>
            <person name="Wollam A."/>
            <person name="Palsikar V.B."/>
            <person name="Mardis E.R."/>
            <person name="Wilson R.K."/>
        </authorList>
    </citation>
    <scope>NUCLEOTIDE SEQUENCE [LARGE SCALE GENOMIC DNA]</scope>
    <source>
        <strain evidence="2 3">KA00071</strain>
    </source>
</reference>
<dbReference type="SUPFAM" id="SSF50475">
    <property type="entry name" value="FMN-binding split barrel"/>
    <property type="match status" value="1"/>
</dbReference>
<proteinExistence type="predicted"/>
<comment type="caution">
    <text evidence="2">The sequence shown here is derived from an EMBL/GenBank/DDBJ whole genome shotgun (WGS) entry which is preliminary data.</text>
</comment>
<name>A0ABR5TKU0_9BACL</name>
<dbReference type="Gene3D" id="2.30.110.10">
    <property type="entry name" value="Electron Transport, Fmn-binding Protein, Chain A"/>
    <property type="match status" value="1"/>
</dbReference>
<gene>
    <name evidence="2" type="ORF">HMPREF1871_01085</name>
</gene>
<sequence length="135" mass="15306">MKKMINLTEEMKEIIKKQLAILATVDEFGNPNIGPKRSMRLYDEKSFMFNENTGGSTQKNIKNNGKMAIAYIDRENLKGYRFVGTAKLYTDGKYFEDAVKWAEKNNMKVPKAAGVFTIEKIFTLHSGAQAGKEVK</sequence>
<dbReference type="PANTHER" id="PTHR40660">
    <property type="entry name" value="5'-PHOSPHATE OXIDASE PUTATIVE DOMAIN-CONTAINING PROTEIN-RELATED"/>
    <property type="match status" value="1"/>
</dbReference>